<organism evidence="1">
    <name type="scientific">Tanacetum cinerariifolium</name>
    <name type="common">Dalmatian daisy</name>
    <name type="synonym">Chrysanthemum cinerariifolium</name>
    <dbReference type="NCBI Taxonomy" id="118510"/>
    <lineage>
        <taxon>Eukaryota</taxon>
        <taxon>Viridiplantae</taxon>
        <taxon>Streptophyta</taxon>
        <taxon>Embryophyta</taxon>
        <taxon>Tracheophyta</taxon>
        <taxon>Spermatophyta</taxon>
        <taxon>Magnoliopsida</taxon>
        <taxon>eudicotyledons</taxon>
        <taxon>Gunneridae</taxon>
        <taxon>Pentapetalae</taxon>
        <taxon>asterids</taxon>
        <taxon>campanulids</taxon>
        <taxon>Asterales</taxon>
        <taxon>Asteraceae</taxon>
        <taxon>Asteroideae</taxon>
        <taxon>Anthemideae</taxon>
        <taxon>Anthemidinae</taxon>
        <taxon>Tanacetum</taxon>
    </lineage>
</organism>
<protein>
    <submittedName>
        <fullName evidence="1">Uncharacterized protein</fullName>
    </submittedName>
</protein>
<comment type="caution">
    <text evidence="1">The sequence shown here is derived from an EMBL/GenBank/DDBJ whole genome shotgun (WGS) entry which is preliminary data.</text>
</comment>
<accession>A0A699UU79</accession>
<name>A0A699UU79_TANCI</name>
<reference evidence="1" key="1">
    <citation type="journal article" date="2019" name="Sci. Rep.">
        <title>Draft genome of Tanacetum cinerariifolium, the natural source of mosquito coil.</title>
        <authorList>
            <person name="Yamashiro T."/>
            <person name="Shiraishi A."/>
            <person name="Satake H."/>
            <person name="Nakayama K."/>
        </authorList>
    </citation>
    <scope>NUCLEOTIDE SEQUENCE</scope>
</reference>
<dbReference type="EMBL" id="BKCJ011372539">
    <property type="protein sequence ID" value="GFD26892.1"/>
    <property type="molecule type" value="Genomic_DNA"/>
</dbReference>
<evidence type="ECO:0000313" key="1">
    <source>
        <dbReference type="EMBL" id="GFD26892.1"/>
    </source>
</evidence>
<proteinExistence type="predicted"/>
<gene>
    <name evidence="1" type="ORF">Tci_898861</name>
</gene>
<sequence length="66" mass="7474">MLLLVVQNKIFNLKGEDIVNLAATLFAGKKVDEEPGKVRWWKGIRGRPSTASADNMLCHILFYSLR</sequence>
<dbReference type="AlphaFoldDB" id="A0A699UU79"/>